<gene>
    <name evidence="12" type="ORF">KIPB_002805</name>
</gene>
<sequence length="494" mass="53735">MAQDKKGKGKAKSQDVTRQYDDKDHAKRIRRAQILPRQRVTSEIDLFSHLAQDVVETSYTAPLGLGTLPDPCLLHGRQVAKVDGTELGAGARTYGQMLGTGQIDSPSAQVTAFAQSLLLNLSTLELRRAQSKEEASEARTLLNRADKERRNSTLGDKQVRVDTTAMPWDRACLVQLNVISQYTRDCHAPLPIATGNFIRSVKSMISQVQAQAPRLSLNEEGCFKALKGGVERYLDRHVFAAGRDIAATAAARIVPGDTLLLYGNSRMVERACLIAWQSLSLTHLQPFSVVVVDSRPQDLRIAKTLVQAGISVSYCMLSGLHHVMASVSKVITGTFAVLGSGAVMSRAGTALICSMAKERHIPVLCLAETFKFTDRACSDSLAFNEVGDPAVIAHIPTRIGIIQDVAVAPKANTIVSEDENAPTHEAPLAETTDDLWARPNVSIANIRHDLTPPDHVNVLVTENGEVPPSSARYIWGSLAGQDYIDWRTFGGRET</sequence>
<evidence type="ECO:0000313" key="13">
    <source>
        <dbReference type="Proteomes" id="UP000265618"/>
    </source>
</evidence>
<keyword evidence="13" id="KW-1185">Reference proteome</keyword>
<accession>A0A9K3CR77</accession>
<comment type="caution">
    <text evidence="12">The sequence shown here is derived from an EMBL/GenBank/DDBJ whole genome shotgun (WGS) entry which is preliminary data.</text>
</comment>
<dbReference type="PANTHER" id="PTHR10233:SF14">
    <property type="entry name" value="TRANSLATION INITIATION FACTOR EIF-2B SUBUNIT DELTA"/>
    <property type="match status" value="1"/>
</dbReference>
<dbReference type="InterPro" id="IPR037171">
    <property type="entry name" value="NagB/RpiA_transferase-like"/>
</dbReference>
<evidence type="ECO:0000256" key="5">
    <source>
        <dbReference type="ARBA" id="ARBA00022917"/>
    </source>
</evidence>
<feature type="compositionally biased region" description="Basic and acidic residues" evidence="11">
    <location>
        <begin position="1"/>
        <end position="25"/>
    </location>
</feature>
<dbReference type="InterPro" id="IPR042529">
    <property type="entry name" value="IF_2B-like_C"/>
</dbReference>
<comment type="subunit">
    <text evidence="8">Component of the translation initiation factor 2B (eIF2B) complex which is a heterodecamer of two sets of five different subunits: alpha, beta, gamma, delta and epsilon. Subunits alpha, beta and delta comprise a regulatory subcomplex and subunits epsilon and gamma comprise a catalytic subcomplex. Within the complex, the hexameric regulatory complex resides at the center, with the two heterodimeric catalytic subcomplexes bound on opposite sides.</text>
</comment>
<comment type="similarity">
    <text evidence="2 9">Belongs to the eIF-2B alpha/beta/delta subunits family.</text>
</comment>
<dbReference type="OrthoDB" id="10254737at2759"/>
<dbReference type="Pfam" id="PF01008">
    <property type="entry name" value="IF-2B"/>
    <property type="match status" value="1"/>
</dbReference>
<dbReference type="EMBL" id="BDIP01000493">
    <property type="protein sequence ID" value="GIQ81789.1"/>
    <property type="molecule type" value="Genomic_DNA"/>
</dbReference>
<dbReference type="AlphaFoldDB" id="A0A9K3CR77"/>
<evidence type="ECO:0000256" key="3">
    <source>
        <dbReference type="ARBA" id="ARBA00022490"/>
    </source>
</evidence>
<comment type="subcellular location">
    <subcellularLocation>
        <location evidence="1">Cytoplasm</location>
        <location evidence="1">Cytosol</location>
    </subcellularLocation>
</comment>
<feature type="region of interest" description="Disordered" evidence="11">
    <location>
        <begin position="1"/>
        <end position="27"/>
    </location>
</feature>
<evidence type="ECO:0000256" key="10">
    <source>
        <dbReference type="SAM" id="Coils"/>
    </source>
</evidence>
<dbReference type="GO" id="GO:0003743">
    <property type="term" value="F:translation initiation factor activity"/>
    <property type="evidence" value="ECO:0007669"/>
    <property type="project" value="UniProtKB-KW"/>
</dbReference>
<dbReference type="SUPFAM" id="SSF100950">
    <property type="entry name" value="NagB/RpiA/CoA transferase-like"/>
    <property type="match status" value="1"/>
</dbReference>
<evidence type="ECO:0000313" key="12">
    <source>
        <dbReference type="EMBL" id="GIQ81789.1"/>
    </source>
</evidence>
<proteinExistence type="inferred from homology"/>
<evidence type="ECO:0000256" key="11">
    <source>
        <dbReference type="SAM" id="MobiDB-lite"/>
    </source>
</evidence>
<dbReference type="PANTHER" id="PTHR10233">
    <property type="entry name" value="TRANSLATION INITIATION FACTOR EIF-2B"/>
    <property type="match status" value="1"/>
</dbReference>
<dbReference type="GO" id="GO:0005829">
    <property type="term" value="C:cytosol"/>
    <property type="evidence" value="ECO:0007669"/>
    <property type="project" value="UniProtKB-SubCell"/>
</dbReference>
<evidence type="ECO:0000256" key="7">
    <source>
        <dbReference type="ARBA" id="ARBA00044356"/>
    </source>
</evidence>
<keyword evidence="4 12" id="KW-0396">Initiation factor</keyword>
<keyword evidence="10" id="KW-0175">Coiled coil</keyword>
<dbReference type="Gene3D" id="3.40.50.10470">
    <property type="entry name" value="Translation initiation factor eif-2b, domain 2"/>
    <property type="match status" value="1"/>
</dbReference>
<evidence type="ECO:0000256" key="2">
    <source>
        <dbReference type="ARBA" id="ARBA00007251"/>
    </source>
</evidence>
<protein>
    <recommendedName>
        <fullName evidence="6">Translation initiation factor eIF2B subunit delta</fullName>
    </recommendedName>
    <alternativeName>
        <fullName evidence="7">eIF2B GDP-GTP exchange factor subunit delta</fullName>
    </alternativeName>
</protein>
<dbReference type="InterPro" id="IPR000649">
    <property type="entry name" value="IF-2B-related"/>
</dbReference>
<evidence type="ECO:0000256" key="6">
    <source>
        <dbReference type="ARBA" id="ARBA00044147"/>
    </source>
</evidence>
<reference evidence="12 13" key="1">
    <citation type="journal article" date="2018" name="PLoS ONE">
        <title>The draft genome of Kipferlia bialata reveals reductive genome evolution in fornicate parasites.</title>
        <authorList>
            <person name="Tanifuji G."/>
            <person name="Takabayashi S."/>
            <person name="Kume K."/>
            <person name="Takagi M."/>
            <person name="Nakayama T."/>
            <person name="Kamikawa R."/>
            <person name="Inagaki Y."/>
            <person name="Hashimoto T."/>
        </authorList>
    </citation>
    <scope>NUCLEOTIDE SEQUENCE [LARGE SCALE GENOMIC DNA]</scope>
    <source>
        <strain evidence="12">NY0173</strain>
    </source>
</reference>
<name>A0A9K3CR77_9EUKA</name>
<keyword evidence="5" id="KW-0648">Protein biosynthesis</keyword>
<feature type="coiled-coil region" evidence="10">
    <location>
        <begin position="114"/>
        <end position="148"/>
    </location>
</feature>
<evidence type="ECO:0000256" key="8">
    <source>
        <dbReference type="ARBA" id="ARBA00046432"/>
    </source>
</evidence>
<dbReference type="Proteomes" id="UP000265618">
    <property type="component" value="Unassembled WGS sequence"/>
</dbReference>
<evidence type="ECO:0000256" key="4">
    <source>
        <dbReference type="ARBA" id="ARBA00022540"/>
    </source>
</evidence>
<organism evidence="12 13">
    <name type="scientific">Kipferlia bialata</name>
    <dbReference type="NCBI Taxonomy" id="797122"/>
    <lineage>
        <taxon>Eukaryota</taxon>
        <taxon>Metamonada</taxon>
        <taxon>Carpediemonas-like organisms</taxon>
        <taxon>Kipferlia</taxon>
    </lineage>
</organism>
<evidence type="ECO:0000256" key="9">
    <source>
        <dbReference type="RuleBase" id="RU003814"/>
    </source>
</evidence>
<keyword evidence="3" id="KW-0963">Cytoplasm</keyword>
<evidence type="ECO:0000256" key="1">
    <source>
        <dbReference type="ARBA" id="ARBA00004514"/>
    </source>
</evidence>